<dbReference type="GO" id="GO:0003676">
    <property type="term" value="F:nucleic acid binding"/>
    <property type="evidence" value="ECO:0007669"/>
    <property type="project" value="InterPro"/>
</dbReference>
<dbReference type="InterPro" id="IPR003615">
    <property type="entry name" value="HNH_nuc"/>
</dbReference>
<accession>A0A1I6QP88</accession>
<evidence type="ECO:0000313" key="2">
    <source>
        <dbReference type="EMBL" id="SFS54209.1"/>
    </source>
</evidence>
<dbReference type="Proteomes" id="UP000183209">
    <property type="component" value="Unassembled WGS sequence"/>
</dbReference>
<dbReference type="CDD" id="cd00085">
    <property type="entry name" value="HNHc"/>
    <property type="match status" value="1"/>
</dbReference>
<gene>
    <name evidence="2" type="ORF">SAMN04487906_0763</name>
</gene>
<dbReference type="GO" id="GO:0008270">
    <property type="term" value="F:zinc ion binding"/>
    <property type="evidence" value="ECO:0007669"/>
    <property type="project" value="InterPro"/>
</dbReference>
<organism evidence="2 3">
    <name type="scientific">Zhouia amylolytica</name>
    <dbReference type="NCBI Taxonomy" id="376730"/>
    <lineage>
        <taxon>Bacteria</taxon>
        <taxon>Pseudomonadati</taxon>
        <taxon>Bacteroidota</taxon>
        <taxon>Flavobacteriia</taxon>
        <taxon>Flavobacteriales</taxon>
        <taxon>Flavobacteriaceae</taxon>
        <taxon>Zhouia</taxon>
    </lineage>
</organism>
<sequence length="101" mass="11519">MQPNNTNTYGNPWSLETRIAVWQKAKKIEGTNPNFVRLDAYGAVIEWKMFGKNSPNGTGWYIEHIVPISQGGTDSINNLHAVQWIPTESDEIEKVQEITRF</sequence>
<dbReference type="RefSeq" id="WP_074977012.1">
    <property type="nucleotide sequence ID" value="NZ_FPAG01000002.1"/>
</dbReference>
<dbReference type="AlphaFoldDB" id="A0A1I6QP88"/>
<feature type="domain" description="HNH" evidence="1">
    <location>
        <begin position="59"/>
        <end position="81"/>
    </location>
</feature>
<dbReference type="Pfam" id="PF01844">
    <property type="entry name" value="HNH"/>
    <property type="match status" value="1"/>
</dbReference>
<evidence type="ECO:0000259" key="1">
    <source>
        <dbReference type="Pfam" id="PF01844"/>
    </source>
</evidence>
<dbReference type="GO" id="GO:0004519">
    <property type="term" value="F:endonuclease activity"/>
    <property type="evidence" value="ECO:0007669"/>
    <property type="project" value="UniProtKB-KW"/>
</dbReference>
<proteinExistence type="predicted"/>
<keyword evidence="2" id="KW-0540">Nuclease</keyword>
<dbReference type="EMBL" id="FPAG01000002">
    <property type="protein sequence ID" value="SFS54209.1"/>
    <property type="molecule type" value="Genomic_DNA"/>
</dbReference>
<reference evidence="2 3" key="1">
    <citation type="submission" date="2016-10" db="EMBL/GenBank/DDBJ databases">
        <authorList>
            <person name="de Groot N.N."/>
        </authorList>
    </citation>
    <scope>NUCLEOTIDE SEQUENCE [LARGE SCALE GENOMIC DNA]</scope>
    <source>
        <strain evidence="2 3">CGMCC 1.6114</strain>
    </source>
</reference>
<keyword evidence="2" id="KW-0378">Hydrolase</keyword>
<dbReference type="InterPro" id="IPR002711">
    <property type="entry name" value="HNH"/>
</dbReference>
<protein>
    <submittedName>
        <fullName evidence="2">HNH endonuclease</fullName>
    </submittedName>
</protein>
<name>A0A1I6QP88_9FLAO</name>
<evidence type="ECO:0000313" key="3">
    <source>
        <dbReference type="Proteomes" id="UP000183209"/>
    </source>
</evidence>
<keyword evidence="2" id="KW-0255">Endonuclease</keyword>